<dbReference type="EMBL" id="CP008796">
    <property type="protein sequence ID" value="AIH04523.1"/>
    <property type="molecule type" value="Genomic_DNA"/>
</dbReference>
<dbReference type="PaxDb" id="289377-HL41_07390"/>
<dbReference type="GO" id="GO:0051539">
    <property type="term" value="F:4 iron, 4 sulfur cluster binding"/>
    <property type="evidence" value="ECO:0007669"/>
    <property type="project" value="UniProtKB-KW"/>
</dbReference>
<dbReference type="STRING" id="289377.HL41_07390"/>
<gene>
    <name evidence="9" type="ORF">HL41_07390</name>
</gene>
<evidence type="ECO:0000313" key="10">
    <source>
        <dbReference type="Proteomes" id="UP000028481"/>
    </source>
</evidence>
<dbReference type="PANTHER" id="PTHR43551">
    <property type="entry name" value="FUMARATE REDUCTASE IRON-SULFUR SUBUNIT"/>
    <property type="match status" value="1"/>
</dbReference>
<dbReference type="GO" id="GO:0016491">
    <property type="term" value="F:oxidoreductase activity"/>
    <property type="evidence" value="ECO:0007669"/>
    <property type="project" value="UniProtKB-ARBA"/>
</dbReference>
<evidence type="ECO:0000256" key="5">
    <source>
        <dbReference type="ARBA" id="ARBA00023004"/>
    </source>
</evidence>
<keyword evidence="5" id="KW-0408">Iron</keyword>
<name>A0A075WVM9_9BACT</name>
<proteinExistence type="predicted"/>
<dbReference type="Pfam" id="PF13183">
    <property type="entry name" value="Fer4_8"/>
    <property type="match status" value="1"/>
</dbReference>
<sequence length="543" mass="62066">MRQELEEKNEESKVCFKELSKPGKEPLFKLEEKEMLQIPGIEEVKDQTPENWYQTYNLSLDGYSMFPQPDPISQEEKAEIVKRFLHGLKKLLSPKSNWTFIRPLKLSLENCVRCNTCADACHLYLASGRKEVYRPNFRSEILRKIYEKHFTLTGKLNALLGEEIDITYDLIRRLFELAYRCTLCRRCVLYCPIGVDNGLIARELRKLFSQELGWAPPEVHQKGTRLHLKAGSSTGMNPQGIKDTISFLEEEIAEKTGKKIKIPVDKKGAEYLFIHNAGEYISWPDHMEAFFILFDAAGINYTISSEPLGYDGVNYGAWYDDVELARIAVNHLKIAHSLGVKKILVGECGHAHKVFCVILDRLLPASSPLAEIKRESCLPLVWEIVKSGKLKLDPSRNDFYFTLHDSCNIVRLMGIVKPQREVLNRIVPPGRFREMNPNGVKNYCCGGGSGFAIMGSLNFPTFRKKVGIKVKLCQIMETFQDVLKEDKIKLVVATCSNCKGTIREMEHTYHLFEKYKITHCGLVDLVVNAMVDIPPFLNFEEML</sequence>
<dbReference type="PROSITE" id="PS00198">
    <property type="entry name" value="4FE4S_FER_1"/>
    <property type="match status" value="1"/>
</dbReference>
<dbReference type="InterPro" id="IPR004017">
    <property type="entry name" value="Cys_rich_dom"/>
</dbReference>
<keyword evidence="3" id="KW-0479">Metal-binding</keyword>
<keyword evidence="10" id="KW-1185">Reference proteome</keyword>
<dbReference type="PANTHER" id="PTHR43551:SF1">
    <property type="entry name" value="HETERODISULFIDE REDUCTASE"/>
    <property type="match status" value="1"/>
</dbReference>
<dbReference type="InterPro" id="IPR009051">
    <property type="entry name" value="Helical_ferredxn"/>
</dbReference>
<dbReference type="Gene3D" id="1.10.1060.10">
    <property type="entry name" value="Alpha-helical ferredoxin"/>
    <property type="match status" value="1"/>
</dbReference>
<feature type="domain" description="4Fe-4S ferredoxin-type" evidence="8">
    <location>
        <begin position="108"/>
        <end position="195"/>
    </location>
</feature>
<evidence type="ECO:0000313" key="9">
    <source>
        <dbReference type="EMBL" id="AIH04523.1"/>
    </source>
</evidence>
<accession>A0A075WVM9</accession>
<dbReference type="SUPFAM" id="SSF46548">
    <property type="entry name" value="alpha-helical ferredoxin"/>
    <property type="match status" value="1"/>
</dbReference>
<dbReference type="InterPro" id="IPR017900">
    <property type="entry name" value="4Fe4S_Fe_S_CS"/>
</dbReference>
<keyword evidence="6" id="KW-0411">Iron-sulfur</keyword>
<keyword evidence="2" id="KW-0004">4Fe-4S</keyword>
<evidence type="ECO:0000256" key="2">
    <source>
        <dbReference type="ARBA" id="ARBA00022485"/>
    </source>
</evidence>
<protein>
    <submittedName>
        <fullName evidence="9">4Fe-4S ferredoxin</fullName>
    </submittedName>
</protein>
<dbReference type="AlphaFoldDB" id="A0A075WVM9"/>
<organism evidence="9 10">
    <name type="scientific">Thermodesulfobacterium commune DSM 2178</name>
    <dbReference type="NCBI Taxonomy" id="289377"/>
    <lineage>
        <taxon>Bacteria</taxon>
        <taxon>Pseudomonadati</taxon>
        <taxon>Thermodesulfobacteriota</taxon>
        <taxon>Thermodesulfobacteria</taxon>
        <taxon>Thermodesulfobacteriales</taxon>
        <taxon>Thermodesulfobacteriaceae</taxon>
        <taxon>Thermodesulfobacterium</taxon>
    </lineage>
</organism>
<dbReference type="GO" id="GO:0046872">
    <property type="term" value="F:metal ion binding"/>
    <property type="evidence" value="ECO:0007669"/>
    <property type="project" value="UniProtKB-KW"/>
</dbReference>
<dbReference type="HOGENOM" id="CLU_023081_6_0_0"/>
<keyword evidence="4" id="KW-0249">Electron transport</keyword>
<reference evidence="9 10" key="1">
    <citation type="journal article" date="2015" name="Genome Announc.">
        <title>Genome Sequence of a Sulfate-Reducing Thermophilic Bacterium, Thermodesulfobacterium commune DSM 2178T (Phylum Thermodesulfobacteria).</title>
        <authorList>
            <person name="Bhatnagar S."/>
            <person name="Badger J.H."/>
            <person name="Madupu R."/>
            <person name="Khouri H.M."/>
            <person name="O'Connor E.M."/>
            <person name="Robb F.T."/>
            <person name="Ward N.L."/>
            <person name="Eisen J.A."/>
        </authorList>
    </citation>
    <scope>NUCLEOTIDE SEQUENCE [LARGE SCALE GENOMIC DNA]</scope>
    <source>
        <strain evidence="9 10">DSM 2178</strain>
    </source>
</reference>
<evidence type="ECO:0000259" key="8">
    <source>
        <dbReference type="Pfam" id="PF13183"/>
    </source>
</evidence>
<dbReference type="InterPro" id="IPR017896">
    <property type="entry name" value="4Fe4S_Fe-S-bd"/>
</dbReference>
<dbReference type="Pfam" id="PF02754">
    <property type="entry name" value="CCG"/>
    <property type="match status" value="1"/>
</dbReference>
<evidence type="ECO:0000256" key="3">
    <source>
        <dbReference type="ARBA" id="ARBA00022723"/>
    </source>
</evidence>
<evidence type="ECO:0000256" key="6">
    <source>
        <dbReference type="ARBA" id="ARBA00023014"/>
    </source>
</evidence>
<feature type="domain" description="Cysteine-rich" evidence="7">
    <location>
        <begin position="402"/>
        <end position="503"/>
    </location>
</feature>
<keyword evidence="1" id="KW-0813">Transport</keyword>
<dbReference type="Proteomes" id="UP000028481">
    <property type="component" value="Chromosome"/>
</dbReference>
<dbReference type="KEGG" id="tcm:HL41_07390"/>
<evidence type="ECO:0000259" key="7">
    <source>
        <dbReference type="Pfam" id="PF02754"/>
    </source>
</evidence>
<evidence type="ECO:0000256" key="4">
    <source>
        <dbReference type="ARBA" id="ARBA00022982"/>
    </source>
</evidence>
<evidence type="ECO:0000256" key="1">
    <source>
        <dbReference type="ARBA" id="ARBA00022448"/>
    </source>
</evidence>
<dbReference type="eggNOG" id="COG0247">
    <property type="taxonomic scope" value="Bacteria"/>
</dbReference>